<feature type="region of interest" description="Disordered" evidence="1">
    <location>
        <begin position="168"/>
        <end position="293"/>
    </location>
</feature>
<reference evidence="4" key="2">
    <citation type="submission" date="2020-04" db="EMBL/GenBank/DDBJ databases">
        <authorList>
            <consortium name="NCBI Genome Project"/>
        </authorList>
    </citation>
    <scope>NUCLEOTIDE SEQUENCE</scope>
    <source>
        <strain evidence="4">CBS 304.34</strain>
    </source>
</reference>
<evidence type="ECO:0000313" key="2">
    <source>
        <dbReference type="EMBL" id="KAF2803945.1"/>
    </source>
</evidence>
<dbReference type="OrthoDB" id="6513042at2759"/>
<feature type="compositionally biased region" description="Basic and acidic residues" evidence="1">
    <location>
        <begin position="49"/>
        <end position="64"/>
    </location>
</feature>
<sequence>MCQSNTSRLTKTTSNPSPAPVQDVDDDLFSGLDWDSLDAEAAVVTEEQTSVKDKKTRFAPEKRSIVPAKTNSDQRPARRNDTPISAPALEHSVLVKTASKMVPRPSVVDSLTERVPKTAAQTPVVDLTTILGPETTPQSPVDKFVAKAVPKVTPRPVVIEAPTSSPDFFEEMDIVHGRMDERLRVSRPPPPAKPTKAAQRKRATPKTPKEPRQPKAARAKATPKAKPSDPTPAPAPISKSAKTAVSAKPPKPPKYTHLEPDLIEGPPPLPAVPSPTKDSPTARPFRRVVSENDVPIPSTAGAWEELNAAATDLISNPPIPAPAKPKRKLQRSKSLAVGTGAKKLKVAVVEKEREPILPPPPPIDHDVGAWSTEACDLFDWRPPGWRDEEGNEVGKSGMLVGVG</sequence>
<feature type="region of interest" description="Disordered" evidence="1">
    <location>
        <begin position="48"/>
        <end position="88"/>
    </location>
</feature>
<keyword evidence="3" id="KW-1185">Reference proteome</keyword>
<reference evidence="2 4" key="1">
    <citation type="journal article" date="2020" name="Stud. Mycol.">
        <title>101 Dothideomycetes genomes: a test case for predicting lifestyles and emergence of pathogens.</title>
        <authorList>
            <person name="Haridas S."/>
            <person name="Albert R."/>
            <person name="Binder M."/>
            <person name="Bloem J."/>
            <person name="Labutti K."/>
            <person name="Salamov A."/>
            <person name="Andreopoulos B."/>
            <person name="Baker S."/>
            <person name="Barry K."/>
            <person name="Bills G."/>
            <person name="Bluhm B."/>
            <person name="Cannon C."/>
            <person name="Castanera R."/>
            <person name="Culley D."/>
            <person name="Daum C."/>
            <person name="Ezra D."/>
            <person name="Gonzalez J."/>
            <person name="Henrissat B."/>
            <person name="Kuo A."/>
            <person name="Liang C."/>
            <person name="Lipzen A."/>
            <person name="Lutzoni F."/>
            <person name="Magnuson J."/>
            <person name="Mondo S."/>
            <person name="Nolan M."/>
            <person name="Ohm R."/>
            <person name="Pangilinan J."/>
            <person name="Park H.-J."/>
            <person name="Ramirez L."/>
            <person name="Alfaro M."/>
            <person name="Sun H."/>
            <person name="Tritt A."/>
            <person name="Yoshinaga Y."/>
            <person name="Zwiers L.-H."/>
            <person name="Turgeon B."/>
            <person name="Goodwin S."/>
            <person name="Spatafora J."/>
            <person name="Crous P."/>
            <person name="Grigoriev I."/>
        </authorList>
    </citation>
    <scope>NUCLEOTIDE SEQUENCE</scope>
    <source>
        <strain evidence="2 4">CBS 304.34</strain>
    </source>
</reference>
<evidence type="ECO:0000313" key="4">
    <source>
        <dbReference type="RefSeq" id="XP_033570909.1"/>
    </source>
</evidence>
<gene>
    <name evidence="2 4" type="ORF">BDZ99DRAFT_467674</name>
</gene>
<dbReference type="Proteomes" id="UP000504636">
    <property type="component" value="Unplaced"/>
</dbReference>
<feature type="region of interest" description="Disordered" evidence="1">
    <location>
        <begin position="1"/>
        <end position="27"/>
    </location>
</feature>
<feature type="region of interest" description="Disordered" evidence="1">
    <location>
        <begin position="313"/>
        <end position="336"/>
    </location>
</feature>
<organism evidence="2">
    <name type="scientific">Mytilinidion resinicola</name>
    <dbReference type="NCBI Taxonomy" id="574789"/>
    <lineage>
        <taxon>Eukaryota</taxon>
        <taxon>Fungi</taxon>
        <taxon>Dikarya</taxon>
        <taxon>Ascomycota</taxon>
        <taxon>Pezizomycotina</taxon>
        <taxon>Dothideomycetes</taxon>
        <taxon>Pleosporomycetidae</taxon>
        <taxon>Mytilinidiales</taxon>
        <taxon>Mytilinidiaceae</taxon>
        <taxon>Mytilinidion</taxon>
    </lineage>
</organism>
<feature type="compositionally biased region" description="Polar residues" evidence="1">
    <location>
        <begin position="1"/>
        <end position="16"/>
    </location>
</feature>
<dbReference type="AlphaFoldDB" id="A0A6A6Y6X6"/>
<dbReference type="RefSeq" id="XP_033570909.1">
    <property type="nucleotide sequence ID" value="XM_033721073.1"/>
</dbReference>
<accession>A0A6A6Y6X6</accession>
<feature type="compositionally biased region" description="Basic and acidic residues" evidence="1">
    <location>
        <begin position="173"/>
        <end position="184"/>
    </location>
</feature>
<dbReference type="GeneID" id="54461966"/>
<reference evidence="4" key="3">
    <citation type="submission" date="2025-04" db="UniProtKB">
        <authorList>
            <consortium name="RefSeq"/>
        </authorList>
    </citation>
    <scope>IDENTIFICATION</scope>
    <source>
        <strain evidence="4">CBS 304.34</strain>
    </source>
</reference>
<protein>
    <submittedName>
        <fullName evidence="2 4">Uncharacterized protein</fullName>
    </submittedName>
</protein>
<dbReference type="EMBL" id="MU003715">
    <property type="protein sequence ID" value="KAF2803945.1"/>
    <property type="molecule type" value="Genomic_DNA"/>
</dbReference>
<evidence type="ECO:0000313" key="3">
    <source>
        <dbReference type="Proteomes" id="UP000504636"/>
    </source>
</evidence>
<proteinExistence type="predicted"/>
<evidence type="ECO:0000256" key="1">
    <source>
        <dbReference type="SAM" id="MobiDB-lite"/>
    </source>
</evidence>
<feature type="region of interest" description="Disordered" evidence="1">
    <location>
        <begin position="381"/>
        <end position="403"/>
    </location>
</feature>
<name>A0A6A6Y6X6_9PEZI</name>